<dbReference type="AlphaFoldDB" id="A0A4Q5LWP9"/>
<keyword evidence="2" id="KW-0677">Repeat</keyword>
<comment type="caution">
    <text evidence="3">The sequence shown here is derived from an EMBL/GenBank/DDBJ whole genome shotgun (WGS) entry which is preliminary data.</text>
</comment>
<dbReference type="PANTHER" id="PTHR45632:SF3">
    <property type="entry name" value="KELCH-LIKE PROTEIN 32"/>
    <property type="match status" value="1"/>
</dbReference>
<keyword evidence="4" id="KW-1185">Reference proteome</keyword>
<dbReference type="EMBL" id="SEWF01000029">
    <property type="protein sequence ID" value="RYU94236.1"/>
    <property type="molecule type" value="Genomic_DNA"/>
</dbReference>
<gene>
    <name evidence="3" type="ORF">EWM59_18230</name>
</gene>
<sequence>MRKILLIALIIFPLMGIGDLFAQTGIIQTNGVYVPRLSTANRNAIASPTDGQMIYNTDDDCFNFYRAGTWQKLCGYDIPYSIDYWTKKTDLGGSTRQSAVGFTIGSKGYIGTGYDAGTYKADLWEYNPDTNSWTQKATLPGGGRYAAVGFAMSGKGYVGTGYNNVDGYKADFWEYNPTNNTWTQKADFIGTPRQSAVGFAIGSKGYIGTGNNGAGTARSDFFEYDPTANGWTQKADFGGGVRYGAFAFAIDTKGYIGTGFNNTIYTNDFWEYDATANTWTQKANFSGSAREYAVGFPMGTKGYVGTGYDGAAKNDFFEYDPVANTWASKPAFTGSARRFAVGFAIGSKAYIGTGSDGAPKKDFYEYNPTPTPYTTMTQQGNDFNGPNQLVKLDGSGSIPANLSITGNLNIGGQLQNIESFTAASLINSWVNYDAPTYAAAAFYKDKKSLVYLKGIIKDGTTTSSTVLFNLPVGYRPAEISVFAVLNGASYGRVDIFPNGDVKIISGGNTFLSLDGISFKAN</sequence>
<evidence type="ECO:0000256" key="1">
    <source>
        <dbReference type="ARBA" id="ARBA00022441"/>
    </source>
</evidence>
<reference evidence="3 4" key="1">
    <citation type="submission" date="2019-02" db="EMBL/GenBank/DDBJ databases">
        <title>Bacterial novel species Emticicia sp. 17J42-9 isolated from soil.</title>
        <authorList>
            <person name="Jung H.-Y."/>
        </authorList>
    </citation>
    <scope>NUCLEOTIDE SEQUENCE [LARGE SCALE GENOMIC DNA]</scope>
    <source>
        <strain evidence="3 4">17J42-9</strain>
    </source>
</reference>
<proteinExistence type="predicted"/>
<evidence type="ECO:0008006" key="5">
    <source>
        <dbReference type="Google" id="ProtNLM"/>
    </source>
</evidence>
<name>A0A4Q5LWP9_9BACT</name>
<dbReference type="Gene3D" id="2.120.10.80">
    <property type="entry name" value="Kelch-type beta propeller"/>
    <property type="match status" value="2"/>
</dbReference>
<organism evidence="3 4">
    <name type="scientific">Emticicia agri</name>
    <dbReference type="NCBI Taxonomy" id="2492393"/>
    <lineage>
        <taxon>Bacteria</taxon>
        <taxon>Pseudomonadati</taxon>
        <taxon>Bacteroidota</taxon>
        <taxon>Cytophagia</taxon>
        <taxon>Cytophagales</taxon>
        <taxon>Leadbetterellaceae</taxon>
        <taxon>Emticicia</taxon>
    </lineage>
</organism>
<dbReference type="PANTHER" id="PTHR45632">
    <property type="entry name" value="LD33804P"/>
    <property type="match status" value="1"/>
</dbReference>
<dbReference type="RefSeq" id="WP_130022691.1">
    <property type="nucleotide sequence ID" value="NZ_SEWF01000029.1"/>
</dbReference>
<evidence type="ECO:0000256" key="2">
    <source>
        <dbReference type="ARBA" id="ARBA00022737"/>
    </source>
</evidence>
<dbReference type="InterPro" id="IPR015915">
    <property type="entry name" value="Kelch-typ_b-propeller"/>
</dbReference>
<dbReference type="Proteomes" id="UP000293162">
    <property type="component" value="Unassembled WGS sequence"/>
</dbReference>
<evidence type="ECO:0000313" key="4">
    <source>
        <dbReference type="Proteomes" id="UP000293162"/>
    </source>
</evidence>
<protein>
    <recommendedName>
        <fullName evidence="5">Galactose oxidase</fullName>
    </recommendedName>
</protein>
<dbReference type="SUPFAM" id="SSF117281">
    <property type="entry name" value="Kelch motif"/>
    <property type="match status" value="1"/>
</dbReference>
<evidence type="ECO:0000313" key="3">
    <source>
        <dbReference type="EMBL" id="RYU94236.1"/>
    </source>
</evidence>
<accession>A0A4Q5LWP9</accession>
<keyword evidence="1" id="KW-0880">Kelch repeat</keyword>
<dbReference type="OrthoDB" id="103335at2"/>